<dbReference type="InterPro" id="IPR008937">
    <property type="entry name" value="Ras-like_GEF"/>
</dbReference>
<dbReference type="GO" id="GO:0005886">
    <property type="term" value="C:plasma membrane"/>
    <property type="evidence" value="ECO:0007669"/>
    <property type="project" value="TreeGrafter"/>
</dbReference>
<keyword evidence="1 2" id="KW-0344">Guanine-nucleotide releasing factor</keyword>
<dbReference type="Gene3D" id="1.10.840.10">
    <property type="entry name" value="Ras guanine-nucleotide exchange factors catalytic domain"/>
    <property type="match status" value="1"/>
</dbReference>
<dbReference type="OrthoDB" id="2412973at2759"/>
<dbReference type="InterPro" id="IPR036964">
    <property type="entry name" value="RASGEF_cat_dom_sf"/>
</dbReference>
<evidence type="ECO:0000256" key="1">
    <source>
        <dbReference type="ARBA" id="ARBA00022658"/>
    </source>
</evidence>
<keyword evidence="5" id="KW-1185">Reference proteome</keyword>
<dbReference type="GO" id="GO:0007265">
    <property type="term" value="P:Ras protein signal transduction"/>
    <property type="evidence" value="ECO:0007669"/>
    <property type="project" value="TreeGrafter"/>
</dbReference>
<comment type="caution">
    <text evidence="4">The sequence shown here is derived from an EMBL/GenBank/DDBJ whole genome shotgun (WGS) entry which is preliminary data.</text>
</comment>
<dbReference type="SUPFAM" id="SSF48366">
    <property type="entry name" value="Ras GEF"/>
    <property type="match status" value="1"/>
</dbReference>
<organism evidence="4 5">
    <name type="scientific">Trichonephila inaurata madagascariensis</name>
    <dbReference type="NCBI Taxonomy" id="2747483"/>
    <lineage>
        <taxon>Eukaryota</taxon>
        <taxon>Metazoa</taxon>
        <taxon>Ecdysozoa</taxon>
        <taxon>Arthropoda</taxon>
        <taxon>Chelicerata</taxon>
        <taxon>Arachnida</taxon>
        <taxon>Araneae</taxon>
        <taxon>Araneomorphae</taxon>
        <taxon>Entelegynae</taxon>
        <taxon>Araneoidea</taxon>
        <taxon>Nephilidae</taxon>
        <taxon>Trichonephila</taxon>
        <taxon>Trichonephila inaurata</taxon>
    </lineage>
</organism>
<reference evidence="4" key="1">
    <citation type="submission" date="2020-08" db="EMBL/GenBank/DDBJ databases">
        <title>Multicomponent nature underlies the extraordinary mechanical properties of spider dragline silk.</title>
        <authorList>
            <person name="Kono N."/>
            <person name="Nakamura H."/>
            <person name="Mori M."/>
            <person name="Yoshida Y."/>
            <person name="Ohtoshi R."/>
            <person name="Malay A.D."/>
            <person name="Moran D.A.P."/>
            <person name="Tomita M."/>
            <person name="Numata K."/>
            <person name="Arakawa K."/>
        </authorList>
    </citation>
    <scope>NUCLEOTIDE SEQUENCE</scope>
</reference>
<dbReference type="AlphaFoldDB" id="A0A8X6YTP7"/>
<dbReference type="EMBL" id="BMAV01022193">
    <property type="protein sequence ID" value="GFY76876.1"/>
    <property type="molecule type" value="Genomic_DNA"/>
</dbReference>
<name>A0A8X6YTP7_9ARAC</name>
<proteinExistence type="predicted"/>
<dbReference type="GO" id="GO:0005085">
    <property type="term" value="F:guanyl-nucleotide exchange factor activity"/>
    <property type="evidence" value="ECO:0007669"/>
    <property type="project" value="UniProtKB-KW"/>
</dbReference>
<protein>
    <submittedName>
        <fullName evidence="4">Ras-specific guanine nucleotide-releasing factor RalGPS1</fullName>
    </submittedName>
</protein>
<evidence type="ECO:0000313" key="5">
    <source>
        <dbReference type="Proteomes" id="UP000886998"/>
    </source>
</evidence>
<dbReference type="SMART" id="SM00147">
    <property type="entry name" value="RasGEF"/>
    <property type="match status" value="1"/>
</dbReference>
<dbReference type="PANTHER" id="PTHR23113:SF368">
    <property type="entry name" value="CELL DIVISION CONTROL PROTEIN 25"/>
    <property type="match status" value="1"/>
</dbReference>
<evidence type="ECO:0000313" key="4">
    <source>
        <dbReference type="EMBL" id="GFY76876.1"/>
    </source>
</evidence>
<dbReference type="InterPro" id="IPR001895">
    <property type="entry name" value="RASGEF_cat_dom"/>
</dbReference>
<evidence type="ECO:0000256" key="2">
    <source>
        <dbReference type="PROSITE-ProRule" id="PRU00168"/>
    </source>
</evidence>
<dbReference type="PANTHER" id="PTHR23113">
    <property type="entry name" value="GUANINE NUCLEOTIDE EXCHANGE FACTOR"/>
    <property type="match status" value="1"/>
</dbReference>
<dbReference type="InterPro" id="IPR023578">
    <property type="entry name" value="Ras_GEF_dom_sf"/>
</dbReference>
<gene>
    <name evidence="4" type="primary">RALGPS1</name>
    <name evidence="4" type="ORF">TNIN_411601</name>
</gene>
<feature type="domain" description="Ras-GEF" evidence="3">
    <location>
        <begin position="38"/>
        <end position="266"/>
    </location>
</feature>
<dbReference type="PROSITE" id="PS50009">
    <property type="entry name" value="RASGEF_CAT"/>
    <property type="match status" value="1"/>
</dbReference>
<dbReference type="Pfam" id="PF00617">
    <property type="entry name" value="RasGEF"/>
    <property type="match status" value="1"/>
</dbReference>
<accession>A0A8X6YTP7</accession>
<evidence type="ECO:0000259" key="3">
    <source>
        <dbReference type="PROSITE" id="PS50009"/>
    </source>
</evidence>
<dbReference type="Proteomes" id="UP000886998">
    <property type="component" value="Unassembled WGS sequence"/>
</dbReference>
<sequence length="309" mass="36819">MHFNWGIRFFRRYQKLPEDEVNEQVEVPSKIAAFLNFRTRHIAKHLILIDWEIFKNIKFEELSSCGWAWSRTESCAPNVVKFLERFNNITHWTVDTIFSGTTPAMRASVLKKFIKLIQHLHYRNDFQSSYAVLFGLQIESIQRLHETWELLSSNKVKTFKYFCSFYSSKNNYAKLRKYMAKLISVHNFPCIPYLALYLEDLMKIHRENPGPAICNLRRITLMMDVIYLIQKFQKSSKKSIPLCHASSKPEVRNYCLSINFSKEEQKFLRSRKSQKSEIEKIPERLLKIVKWKLFSLDLNFIAVKKREDL</sequence>